<keyword evidence="1" id="KW-1133">Transmembrane helix</keyword>
<keyword evidence="1" id="KW-0812">Transmembrane</keyword>
<dbReference type="AlphaFoldDB" id="A0A8E2J329"/>
<accession>A0A8E2J329</accession>
<name>A0A8E2J329_9APHY</name>
<keyword evidence="1" id="KW-0472">Membrane</keyword>
<evidence type="ECO:0000313" key="3">
    <source>
        <dbReference type="Proteomes" id="UP000250043"/>
    </source>
</evidence>
<keyword evidence="3" id="KW-1185">Reference proteome</keyword>
<reference evidence="2 3" key="1">
    <citation type="submission" date="2016-07" db="EMBL/GenBank/DDBJ databases">
        <title>Draft genome of the white-rot fungus Obba rivulosa 3A-2.</title>
        <authorList>
            <consortium name="DOE Joint Genome Institute"/>
            <person name="Miettinen O."/>
            <person name="Riley R."/>
            <person name="Acob R."/>
            <person name="Barry K."/>
            <person name="Cullen D."/>
            <person name="De Vries R."/>
            <person name="Hainaut M."/>
            <person name="Hatakka A."/>
            <person name="Henrissat B."/>
            <person name="Hilden K."/>
            <person name="Kuo R."/>
            <person name="Labutti K."/>
            <person name="Lipzen A."/>
            <person name="Makela M.R."/>
            <person name="Sandor L."/>
            <person name="Spatafora J.W."/>
            <person name="Grigoriev I.V."/>
            <person name="Hibbett D.S."/>
        </authorList>
    </citation>
    <scope>NUCLEOTIDE SEQUENCE [LARGE SCALE GENOMIC DNA]</scope>
    <source>
        <strain evidence="2 3">3A-2</strain>
    </source>
</reference>
<sequence>MFLHLIPASRRHLADNAHATRRSRNFVALYESEYNLDQILERSFVTGSPRIHEAVVSTSTTSLSHSNIFSTMCGLTKYLALLILVALVASAPMFPIKRDALPHVCESNEESAGPDVIGDCF</sequence>
<gene>
    <name evidence="2" type="ORF">OBBRIDRAFT_789997</name>
</gene>
<feature type="transmembrane region" description="Helical" evidence="1">
    <location>
        <begin position="68"/>
        <end position="89"/>
    </location>
</feature>
<dbReference type="Proteomes" id="UP000250043">
    <property type="component" value="Unassembled WGS sequence"/>
</dbReference>
<dbReference type="EMBL" id="KV722352">
    <property type="protein sequence ID" value="OCH93636.1"/>
    <property type="molecule type" value="Genomic_DNA"/>
</dbReference>
<evidence type="ECO:0000256" key="1">
    <source>
        <dbReference type="SAM" id="Phobius"/>
    </source>
</evidence>
<proteinExistence type="predicted"/>
<evidence type="ECO:0000313" key="2">
    <source>
        <dbReference type="EMBL" id="OCH93636.1"/>
    </source>
</evidence>
<organism evidence="2 3">
    <name type="scientific">Obba rivulosa</name>
    <dbReference type="NCBI Taxonomy" id="1052685"/>
    <lineage>
        <taxon>Eukaryota</taxon>
        <taxon>Fungi</taxon>
        <taxon>Dikarya</taxon>
        <taxon>Basidiomycota</taxon>
        <taxon>Agaricomycotina</taxon>
        <taxon>Agaricomycetes</taxon>
        <taxon>Polyporales</taxon>
        <taxon>Gelatoporiaceae</taxon>
        <taxon>Obba</taxon>
    </lineage>
</organism>
<protein>
    <submittedName>
        <fullName evidence="2">Uncharacterized protein</fullName>
    </submittedName>
</protein>